<dbReference type="AlphaFoldDB" id="A0A181CBY8"/>
<evidence type="ECO:0000256" key="1">
    <source>
        <dbReference type="ARBA" id="ARBA00004651"/>
    </source>
</evidence>
<dbReference type="Proteomes" id="UP000502533">
    <property type="component" value="Chromosome"/>
</dbReference>
<feature type="transmembrane region" description="Helical" evidence="8">
    <location>
        <begin position="60"/>
        <end position="80"/>
    </location>
</feature>
<evidence type="ECO:0000256" key="3">
    <source>
        <dbReference type="ARBA" id="ARBA00022475"/>
    </source>
</evidence>
<name>A0A181CBY8_9PROT</name>
<reference evidence="9 10" key="1">
    <citation type="submission" date="2020-03" db="EMBL/GenBank/DDBJ databases">
        <title>Isolation of cellulose-producing strains, genome characterization and application of the synthesized cellulose films as an economical and sustainable material for piezoelectric sensor construction.</title>
        <authorList>
            <person name="Mangayil R.K."/>
        </authorList>
    </citation>
    <scope>NUCLEOTIDE SEQUENCE [LARGE SCALE GENOMIC DNA]</scope>
    <source>
        <strain evidence="9 10">ENS 9a1a</strain>
    </source>
</reference>
<evidence type="ECO:0000256" key="8">
    <source>
        <dbReference type="SAM" id="Phobius"/>
    </source>
</evidence>
<sequence>MPASPPSPPAQGVDPSSPSRPLHRHPGLLAFLCARTASSFSACVQAVAVGWQIYALTHSTTALALVGLAQFLPMAGLLLPAGHAADHFNRRLIVVTCQCIEALSALLMAVGAFGGWTAPWMIYAMVMVFGAARAFEMPCQQTFLPSLVPASVFPRAAAVSSSLFQAAAVTGPSLGGLLYGAGAGVCYLVCAVGFACACVGTLRIRLVFTPRPRVPLSVATFVEVMHFLRARPEMLGAISLDLFAVLLGGATAMLPVYASDILHAGPLGLGLLRAAPAIGAVLCSVILVWKPLNRQAGARMFLSVALFGVATLVFALSRSMAVSIIALAVLGAADVVSVVVRGALVQLRTPDSMRGRVSAVNMLFIGSSNQLGEFESGMLASVIGPTGSVALGGIGTLLITAVWIRLFPTLWHLDRLDGITPD</sequence>
<evidence type="ECO:0000313" key="9">
    <source>
        <dbReference type="EMBL" id="QIP35763.1"/>
    </source>
</evidence>
<accession>A0A181CBY8</accession>
<feature type="transmembrane region" description="Helical" evidence="8">
    <location>
        <begin position="235"/>
        <end position="258"/>
    </location>
</feature>
<protein>
    <submittedName>
        <fullName evidence="9">MFS transporter</fullName>
    </submittedName>
</protein>
<keyword evidence="4 8" id="KW-0812">Transmembrane</keyword>
<keyword evidence="3" id="KW-1003">Cell membrane</keyword>
<dbReference type="PANTHER" id="PTHR23513:SF9">
    <property type="entry name" value="ENTEROBACTIN EXPORTER ENTS"/>
    <property type="match status" value="1"/>
</dbReference>
<dbReference type="SUPFAM" id="SSF103473">
    <property type="entry name" value="MFS general substrate transporter"/>
    <property type="match status" value="1"/>
</dbReference>
<dbReference type="GeneID" id="85022499"/>
<evidence type="ECO:0000256" key="4">
    <source>
        <dbReference type="ARBA" id="ARBA00022692"/>
    </source>
</evidence>
<feature type="transmembrane region" description="Helical" evidence="8">
    <location>
        <begin position="378"/>
        <end position="404"/>
    </location>
</feature>
<evidence type="ECO:0000256" key="6">
    <source>
        <dbReference type="ARBA" id="ARBA00023136"/>
    </source>
</evidence>
<evidence type="ECO:0000256" key="7">
    <source>
        <dbReference type="SAM" id="MobiDB-lite"/>
    </source>
</evidence>
<feature type="transmembrane region" description="Helical" evidence="8">
    <location>
        <begin position="296"/>
        <end position="316"/>
    </location>
</feature>
<feature type="transmembrane region" description="Helical" evidence="8">
    <location>
        <begin position="177"/>
        <end position="202"/>
    </location>
</feature>
<keyword evidence="10" id="KW-1185">Reference proteome</keyword>
<dbReference type="RefSeq" id="WP_007400150.1">
    <property type="nucleotide sequence ID" value="NZ_CALMTF010000107.1"/>
</dbReference>
<feature type="transmembrane region" description="Helical" evidence="8">
    <location>
        <begin position="270"/>
        <end position="289"/>
    </location>
</feature>
<keyword evidence="6 8" id="KW-0472">Membrane</keyword>
<dbReference type="InterPro" id="IPR010290">
    <property type="entry name" value="TM_effector"/>
</dbReference>
<evidence type="ECO:0000256" key="5">
    <source>
        <dbReference type="ARBA" id="ARBA00022989"/>
    </source>
</evidence>
<dbReference type="GO" id="GO:0005886">
    <property type="term" value="C:plasma membrane"/>
    <property type="evidence" value="ECO:0007669"/>
    <property type="project" value="UniProtKB-SubCell"/>
</dbReference>
<dbReference type="InterPro" id="IPR036259">
    <property type="entry name" value="MFS_trans_sf"/>
</dbReference>
<keyword evidence="5 8" id="KW-1133">Transmembrane helix</keyword>
<feature type="region of interest" description="Disordered" evidence="7">
    <location>
        <begin position="1"/>
        <end position="21"/>
    </location>
</feature>
<dbReference type="EMBL" id="CP050139">
    <property type="protein sequence ID" value="QIP35763.1"/>
    <property type="molecule type" value="Genomic_DNA"/>
</dbReference>
<gene>
    <name evidence="9" type="ORF">GWK63_10050</name>
</gene>
<organism evidence="9 10">
    <name type="scientific">Komagataeibacter rhaeticus</name>
    <dbReference type="NCBI Taxonomy" id="215221"/>
    <lineage>
        <taxon>Bacteria</taxon>
        <taxon>Pseudomonadati</taxon>
        <taxon>Pseudomonadota</taxon>
        <taxon>Alphaproteobacteria</taxon>
        <taxon>Acetobacterales</taxon>
        <taxon>Acetobacteraceae</taxon>
        <taxon>Komagataeibacter</taxon>
    </lineage>
</organism>
<evidence type="ECO:0000313" key="10">
    <source>
        <dbReference type="Proteomes" id="UP000502533"/>
    </source>
</evidence>
<dbReference type="CDD" id="cd06173">
    <property type="entry name" value="MFS_MefA_like"/>
    <property type="match status" value="1"/>
</dbReference>
<dbReference type="Gene3D" id="1.20.1250.20">
    <property type="entry name" value="MFS general substrate transporter like domains"/>
    <property type="match status" value="1"/>
</dbReference>
<proteinExistence type="predicted"/>
<dbReference type="KEGG" id="kre:GWK63_10050"/>
<evidence type="ECO:0000256" key="2">
    <source>
        <dbReference type="ARBA" id="ARBA00022448"/>
    </source>
</evidence>
<keyword evidence="2" id="KW-0813">Transport</keyword>
<feature type="transmembrane region" description="Helical" evidence="8">
    <location>
        <begin position="322"/>
        <end position="344"/>
    </location>
</feature>
<dbReference type="PANTHER" id="PTHR23513">
    <property type="entry name" value="INTEGRAL MEMBRANE EFFLUX PROTEIN-RELATED"/>
    <property type="match status" value="1"/>
</dbReference>
<comment type="subcellular location">
    <subcellularLocation>
        <location evidence="1">Cell membrane</location>
        <topology evidence="1">Multi-pass membrane protein</topology>
    </subcellularLocation>
</comment>
<dbReference type="Pfam" id="PF05977">
    <property type="entry name" value="MFS_3"/>
    <property type="match status" value="1"/>
</dbReference>